<evidence type="ECO:0000313" key="3">
    <source>
        <dbReference type="EMBL" id="NJP15221.1"/>
    </source>
</evidence>
<accession>A0ABX0YRK2</accession>
<keyword evidence="2" id="KW-0472">Membrane</keyword>
<keyword evidence="2" id="KW-0812">Transmembrane</keyword>
<dbReference type="EMBL" id="JAATEL010000011">
    <property type="protein sequence ID" value="NJP15221.1"/>
    <property type="molecule type" value="Genomic_DNA"/>
</dbReference>
<protein>
    <recommendedName>
        <fullName evidence="5">Fibrillarin</fullName>
    </recommendedName>
</protein>
<feature type="compositionally biased region" description="Basic and acidic residues" evidence="1">
    <location>
        <begin position="51"/>
        <end position="60"/>
    </location>
</feature>
<keyword evidence="2" id="KW-1133">Transmembrane helix</keyword>
<sequence>MASAAAPQQDGTSADDLVLPFVAVVAAGALAGYSCVRRTRRARTRTTPGGGERDGGDGAGHRGTHIGASGRADTRPDTESRSESRRTGARSTGSPWPVTATVPSTPAGYEGPFPPGGTPARRLPSAALEAHTCAALVLADDCLRTSREELGFAQAGSQAGDCAPFARALHRAEAELTAAFRLRQRYDEGIPDPADGRARQQALAEMRARCEEAGRLLDATAAEFDALRDLDGEHGLTQALALAERRLHDLSDRAPAAEALLAGLHERYASTACEPVLGSVEQARTRLAFATAHFDRARQAAAGGERSHAARELRATEAAVAQADVFLAAVSRLAAELDEATGLVAPSLSGAEAARAGAKDGLAGVPAGEVRARILHADAVLASVRRELTSERPDDPLAALRRIVAATAPLGAGRTGVLSAAALLTARSAAAAAEDFITTHRGSVGATPRVRLTEARRLLAARDPAVPPRAGTLARTARDLAEQDVRTHGNPYTEADAHAPGTASAIRGGILLPNGSSTGTVLSYGGPGTRTRRSMRGR</sequence>
<feature type="compositionally biased region" description="Basic and acidic residues" evidence="1">
    <location>
        <begin position="72"/>
        <end position="86"/>
    </location>
</feature>
<feature type="transmembrane region" description="Helical" evidence="2">
    <location>
        <begin position="17"/>
        <end position="36"/>
    </location>
</feature>
<reference evidence="3 4" key="1">
    <citation type="submission" date="2020-03" db="EMBL/GenBank/DDBJ databases">
        <title>WGS of actinomycetes isolated from Thailand.</title>
        <authorList>
            <person name="Thawai C."/>
        </authorList>
    </citation>
    <scope>NUCLEOTIDE SEQUENCE [LARGE SCALE GENOMIC DNA]</scope>
    <source>
        <strain evidence="3 4">NBRC 13905</strain>
    </source>
</reference>
<proteinExistence type="predicted"/>
<name>A0ABX0YRK2_STRTL</name>
<evidence type="ECO:0008006" key="5">
    <source>
        <dbReference type="Google" id="ProtNLM"/>
    </source>
</evidence>
<organism evidence="3 4">
    <name type="scientific">Streptomyces thermoviolaceus subsp. thermoviolaceus</name>
    <dbReference type="NCBI Taxonomy" id="66860"/>
    <lineage>
        <taxon>Bacteria</taxon>
        <taxon>Bacillati</taxon>
        <taxon>Actinomycetota</taxon>
        <taxon>Actinomycetes</taxon>
        <taxon>Kitasatosporales</taxon>
        <taxon>Streptomycetaceae</taxon>
        <taxon>Streptomyces</taxon>
    </lineage>
</organism>
<keyword evidence="4" id="KW-1185">Reference proteome</keyword>
<gene>
    <name evidence="3" type="ORF">HCJ95_13155</name>
</gene>
<evidence type="ECO:0000313" key="4">
    <source>
        <dbReference type="Proteomes" id="UP000635996"/>
    </source>
</evidence>
<evidence type="ECO:0000256" key="1">
    <source>
        <dbReference type="SAM" id="MobiDB-lite"/>
    </source>
</evidence>
<comment type="caution">
    <text evidence="3">The sequence shown here is derived from an EMBL/GenBank/DDBJ whole genome shotgun (WGS) entry which is preliminary data.</text>
</comment>
<dbReference type="Proteomes" id="UP000635996">
    <property type="component" value="Unassembled WGS sequence"/>
</dbReference>
<evidence type="ECO:0000256" key="2">
    <source>
        <dbReference type="SAM" id="Phobius"/>
    </source>
</evidence>
<feature type="region of interest" description="Disordered" evidence="1">
    <location>
        <begin position="35"/>
        <end position="117"/>
    </location>
</feature>
<feature type="region of interest" description="Disordered" evidence="1">
    <location>
        <begin position="517"/>
        <end position="538"/>
    </location>
</feature>
<dbReference type="RefSeq" id="WP_125496608.1">
    <property type="nucleotide sequence ID" value="NZ_BMVZ01000011.1"/>
</dbReference>